<comment type="caution">
    <text evidence="1">The sequence shown here is derived from an EMBL/GenBank/DDBJ whole genome shotgun (WGS) entry which is preliminary data.</text>
</comment>
<dbReference type="Proteomes" id="UP001054945">
    <property type="component" value="Unassembled WGS sequence"/>
</dbReference>
<gene>
    <name evidence="1" type="ORF">CEXT_147201</name>
</gene>
<evidence type="ECO:0000313" key="2">
    <source>
        <dbReference type="Proteomes" id="UP001054945"/>
    </source>
</evidence>
<name>A0AAV4XZ14_CAEEX</name>
<proteinExistence type="predicted"/>
<dbReference type="EMBL" id="BPLR01018533">
    <property type="protein sequence ID" value="GIZ00332.1"/>
    <property type="molecule type" value="Genomic_DNA"/>
</dbReference>
<reference evidence="1 2" key="1">
    <citation type="submission" date="2021-06" db="EMBL/GenBank/DDBJ databases">
        <title>Caerostris extrusa draft genome.</title>
        <authorList>
            <person name="Kono N."/>
            <person name="Arakawa K."/>
        </authorList>
    </citation>
    <scope>NUCLEOTIDE SEQUENCE [LARGE SCALE GENOMIC DNA]</scope>
</reference>
<organism evidence="1 2">
    <name type="scientific">Caerostris extrusa</name>
    <name type="common">Bark spider</name>
    <name type="synonym">Caerostris bankana</name>
    <dbReference type="NCBI Taxonomy" id="172846"/>
    <lineage>
        <taxon>Eukaryota</taxon>
        <taxon>Metazoa</taxon>
        <taxon>Ecdysozoa</taxon>
        <taxon>Arthropoda</taxon>
        <taxon>Chelicerata</taxon>
        <taxon>Arachnida</taxon>
        <taxon>Araneae</taxon>
        <taxon>Araneomorphae</taxon>
        <taxon>Entelegynae</taxon>
        <taxon>Araneoidea</taxon>
        <taxon>Araneidae</taxon>
        <taxon>Caerostris</taxon>
    </lineage>
</organism>
<protein>
    <submittedName>
        <fullName evidence="1">Uncharacterized protein</fullName>
    </submittedName>
</protein>
<keyword evidence="2" id="KW-1185">Reference proteome</keyword>
<sequence length="103" mass="12078">MMSLYNAAILNRHSFGRYSYSTCSFRISRLIWLKCLFCARRFALFYDPHYGQLGKRALFPQNNIHCSWNGMRFDVFEGLLWLEYISKESATDYQAVLAVRSGS</sequence>
<dbReference type="AlphaFoldDB" id="A0AAV4XZ14"/>
<evidence type="ECO:0000313" key="1">
    <source>
        <dbReference type="EMBL" id="GIZ00332.1"/>
    </source>
</evidence>
<accession>A0AAV4XZ14</accession>